<reference evidence="2" key="1">
    <citation type="submission" date="2016-01" db="EMBL/GenBank/DDBJ databases">
        <title>Reference transcriptome for the parasite Schistocephalus solidus: insights into the molecular evolution of parasitism.</title>
        <authorList>
            <person name="Hebert F.O."/>
            <person name="Grambauer S."/>
            <person name="Barber I."/>
            <person name="Landry C.R."/>
            <person name="Aubin-Horth N."/>
        </authorList>
    </citation>
    <scope>NUCLEOTIDE SEQUENCE</scope>
</reference>
<feature type="domain" description="Heparan sulphate-N-deacetylase deacetylase" evidence="1">
    <location>
        <begin position="3"/>
        <end position="52"/>
    </location>
</feature>
<dbReference type="GO" id="GO:0016787">
    <property type="term" value="F:hydrolase activity"/>
    <property type="evidence" value="ECO:0007669"/>
    <property type="project" value="InterPro"/>
</dbReference>
<accession>A0A0X3Q1K8</accession>
<evidence type="ECO:0000259" key="1">
    <source>
        <dbReference type="Pfam" id="PF12062"/>
    </source>
</evidence>
<gene>
    <name evidence="2" type="ORF">TR147492</name>
</gene>
<organism evidence="2">
    <name type="scientific">Schistocephalus solidus</name>
    <name type="common">Tapeworm</name>
    <dbReference type="NCBI Taxonomy" id="70667"/>
    <lineage>
        <taxon>Eukaryota</taxon>
        <taxon>Metazoa</taxon>
        <taxon>Spiralia</taxon>
        <taxon>Lophotrochozoa</taxon>
        <taxon>Platyhelminthes</taxon>
        <taxon>Cestoda</taxon>
        <taxon>Eucestoda</taxon>
        <taxon>Diphyllobothriidea</taxon>
        <taxon>Diphyllobothriidae</taxon>
        <taxon>Schistocephalus</taxon>
    </lineage>
</organism>
<dbReference type="GO" id="GO:0015016">
    <property type="term" value="F:heparan sulfate N-sulfotransferase activity"/>
    <property type="evidence" value="ECO:0007669"/>
    <property type="project" value="InterPro"/>
</dbReference>
<dbReference type="Pfam" id="PF12062">
    <property type="entry name" value="HSNSD-CE"/>
    <property type="match status" value="1"/>
</dbReference>
<dbReference type="AlphaFoldDB" id="A0A0X3Q1K8"/>
<dbReference type="InterPro" id="IPR021930">
    <property type="entry name" value="Heparan_SO4_deacetylase_dom"/>
</dbReference>
<proteinExistence type="predicted"/>
<sequence length="109" mass="12054">LYPSDVKALLAVQREWRKMIPGFTFSLGFSGGHYGHGSAIGRRGDEELLSKLASVLLLLYSSCGALPLSRYFPLSPFTSTNFSVLRTTLNSCPYCVYLNLSYENFSALC</sequence>
<evidence type="ECO:0000313" key="2">
    <source>
        <dbReference type="EMBL" id="JAP57824.1"/>
    </source>
</evidence>
<name>A0A0X3Q1K8_SCHSO</name>
<feature type="non-terminal residue" evidence="2">
    <location>
        <position position="1"/>
    </location>
</feature>
<dbReference type="EMBL" id="GEEE01005401">
    <property type="protein sequence ID" value="JAP57824.1"/>
    <property type="molecule type" value="Transcribed_RNA"/>
</dbReference>
<protein>
    <recommendedName>
        <fullName evidence="1">Heparan sulphate-N-deacetylase deacetylase domain-containing protein</fullName>
    </recommendedName>
</protein>